<reference evidence="2 3" key="1">
    <citation type="journal article" date="2008" name="PLoS Genet.">
        <title>Complete genome sequence of the N2-fixing broad host range endophyte Klebsiella pneumoniae 342 and virulence predictions verified in mice.</title>
        <authorList>
            <person name="Fouts D.E."/>
            <person name="Tyler H.L."/>
            <person name="DeBoy R.T."/>
            <person name="Daugherty S."/>
            <person name="Ren Q."/>
            <person name="Badger J.H."/>
            <person name="Durkin A.S."/>
            <person name="Huot H."/>
            <person name="Shrivastava S."/>
            <person name="Kothari S."/>
            <person name="Dodson R.J."/>
            <person name="Mohamoud Y."/>
            <person name="Khouri H."/>
            <person name="Roesch L.F."/>
            <person name="Krogfelt K.A."/>
            <person name="Struve C."/>
            <person name="Triplett E.W."/>
            <person name="Methe B.A."/>
        </authorList>
    </citation>
    <scope>NUCLEOTIDE SEQUENCE [LARGE SCALE GENOMIC DNA]</scope>
    <source>
        <strain evidence="2 3">342</strain>
    </source>
</reference>
<feature type="transmembrane region" description="Helical" evidence="1">
    <location>
        <begin position="21"/>
        <end position="36"/>
    </location>
</feature>
<evidence type="ECO:0000256" key="1">
    <source>
        <dbReference type="SAM" id="Phobius"/>
    </source>
</evidence>
<dbReference type="EMBL" id="CP000964">
    <property type="protein sequence ID" value="ACI07406.1"/>
    <property type="molecule type" value="Genomic_DNA"/>
</dbReference>
<sequence length="75" mass="8823">MMAHQGVSGAQCRNFAGNYKILFTLFLIGAFSFNYLTKLHKYYLFFRWLISFLAMRKLLSYSRIVFLTLNNISPD</sequence>
<organism evidence="2 3">
    <name type="scientific">Klebsiella variicola (strain 342)</name>
    <name type="common">Klebsiella pneumoniae</name>
    <dbReference type="NCBI Taxonomy" id="507522"/>
    <lineage>
        <taxon>Bacteria</taxon>
        <taxon>Pseudomonadati</taxon>
        <taxon>Pseudomonadota</taxon>
        <taxon>Gammaproteobacteria</taxon>
        <taxon>Enterobacterales</taxon>
        <taxon>Enterobacteriaceae</taxon>
        <taxon>Klebsiella/Raoultella group</taxon>
        <taxon>Klebsiella</taxon>
        <taxon>Klebsiella pneumoniae complex</taxon>
    </lineage>
</organism>
<name>B5XYJ0_KLEV3</name>
<dbReference type="Proteomes" id="UP000001734">
    <property type="component" value="Chromosome"/>
</dbReference>
<keyword evidence="1" id="KW-1133">Transmembrane helix</keyword>
<protein>
    <submittedName>
        <fullName evidence="2">Uncharacterized protein</fullName>
    </submittedName>
</protein>
<dbReference type="AlphaFoldDB" id="B5XYJ0"/>
<keyword evidence="1" id="KW-0472">Membrane</keyword>
<dbReference type="HOGENOM" id="CLU_2666272_0_0_6"/>
<dbReference type="KEGG" id="kpe:KPK_5353"/>
<dbReference type="BioCyc" id="KPNE507522:GI0B-5326-MONOMER"/>
<evidence type="ECO:0000313" key="2">
    <source>
        <dbReference type="EMBL" id="ACI07406.1"/>
    </source>
</evidence>
<gene>
    <name evidence="2" type="ordered locus">KPK_5353</name>
</gene>
<evidence type="ECO:0000313" key="3">
    <source>
        <dbReference type="Proteomes" id="UP000001734"/>
    </source>
</evidence>
<feature type="transmembrane region" description="Helical" evidence="1">
    <location>
        <begin position="42"/>
        <end position="59"/>
    </location>
</feature>
<keyword evidence="1" id="KW-0812">Transmembrane</keyword>
<proteinExistence type="predicted"/>
<accession>B5XYJ0</accession>